<dbReference type="Proteomes" id="UP000218767">
    <property type="component" value="Unassembled WGS sequence"/>
</dbReference>
<accession>A0A2A4XBD7</accession>
<reference evidence="4" key="1">
    <citation type="submission" date="2017-08" db="EMBL/GenBank/DDBJ databases">
        <title>A dynamic microbial community with high functional redundancy inhabits the cold, oxic subseafloor aquifer.</title>
        <authorList>
            <person name="Tully B.J."/>
            <person name="Wheat C.G."/>
            <person name="Glazer B.T."/>
            <person name="Huber J.A."/>
        </authorList>
    </citation>
    <scope>NUCLEOTIDE SEQUENCE [LARGE SCALE GENOMIC DNA]</scope>
</reference>
<dbReference type="EMBL" id="NVUL01000018">
    <property type="protein sequence ID" value="PCI79347.1"/>
    <property type="molecule type" value="Genomic_DNA"/>
</dbReference>
<organism evidence="3 4">
    <name type="scientific">SAR86 cluster bacterium</name>
    <dbReference type="NCBI Taxonomy" id="2030880"/>
    <lineage>
        <taxon>Bacteria</taxon>
        <taxon>Pseudomonadati</taxon>
        <taxon>Pseudomonadota</taxon>
        <taxon>Gammaproteobacteria</taxon>
        <taxon>SAR86 cluster</taxon>
    </lineage>
</organism>
<protein>
    <submittedName>
        <fullName evidence="3">Activator of HSP90 ATPase</fullName>
    </submittedName>
</protein>
<dbReference type="Pfam" id="PF08327">
    <property type="entry name" value="AHSA1"/>
    <property type="match status" value="1"/>
</dbReference>
<evidence type="ECO:0000313" key="4">
    <source>
        <dbReference type="Proteomes" id="UP000218767"/>
    </source>
</evidence>
<evidence type="ECO:0000259" key="2">
    <source>
        <dbReference type="Pfam" id="PF08327"/>
    </source>
</evidence>
<sequence length="144" mass="16810">MSSYSIRKELHVQASKEIIFDALTNSKEIVKYYPLSEVVSDWKVGGEVLYKGEVDGAEFTDFGIIEKLARPNEYRYRYWSDNHGTERILKNYLSIHYKLIDEESGTKLVLEQDNLRSKELFELMNDIVWDSLLEGLRIHVETGT</sequence>
<dbReference type="CDD" id="cd07814">
    <property type="entry name" value="SRPBCC_CalC_Aha1-like"/>
    <property type="match status" value="1"/>
</dbReference>
<name>A0A2A4XBD7_9GAMM</name>
<feature type="domain" description="Activator of Hsp90 ATPase homologue 1/2-like C-terminal" evidence="2">
    <location>
        <begin position="14"/>
        <end position="140"/>
    </location>
</feature>
<gene>
    <name evidence="3" type="ORF">COB20_05005</name>
</gene>
<dbReference type="Gene3D" id="3.30.530.20">
    <property type="match status" value="1"/>
</dbReference>
<dbReference type="InterPro" id="IPR023393">
    <property type="entry name" value="START-like_dom_sf"/>
</dbReference>
<proteinExistence type="inferred from homology"/>
<comment type="caution">
    <text evidence="3">The sequence shown here is derived from an EMBL/GenBank/DDBJ whole genome shotgun (WGS) entry which is preliminary data.</text>
</comment>
<dbReference type="InterPro" id="IPR013538">
    <property type="entry name" value="ASHA1/2-like_C"/>
</dbReference>
<evidence type="ECO:0000313" key="3">
    <source>
        <dbReference type="EMBL" id="PCI79347.1"/>
    </source>
</evidence>
<dbReference type="SUPFAM" id="SSF55961">
    <property type="entry name" value="Bet v1-like"/>
    <property type="match status" value="1"/>
</dbReference>
<dbReference type="AlphaFoldDB" id="A0A2A4XBD7"/>
<evidence type="ECO:0000256" key="1">
    <source>
        <dbReference type="ARBA" id="ARBA00006817"/>
    </source>
</evidence>
<comment type="similarity">
    <text evidence="1">Belongs to the AHA1 family.</text>
</comment>